<dbReference type="OrthoDB" id="9841010at2"/>
<sequence>MLVECALAVSSRRLTAFGETPATSGASARCAGTWRWQGLTRWRSDRISPDQGCLEIAVMLKESSRFGHVTAKARRNALAIVFFDRSAALICVFAIGAYKPV</sequence>
<feature type="transmembrane region" description="Helical" evidence="1">
    <location>
        <begin position="77"/>
        <end position="98"/>
    </location>
</feature>
<name>A0A3R7GW32_9BURK</name>
<organism evidence="2 3">
    <name type="scientific">Paraburkholderia fungorum</name>
    <dbReference type="NCBI Taxonomy" id="134537"/>
    <lineage>
        <taxon>Bacteria</taxon>
        <taxon>Pseudomonadati</taxon>
        <taxon>Pseudomonadota</taxon>
        <taxon>Betaproteobacteria</taxon>
        <taxon>Burkholderiales</taxon>
        <taxon>Burkholderiaceae</taxon>
        <taxon>Paraburkholderia</taxon>
    </lineage>
</organism>
<dbReference type="AlphaFoldDB" id="A0A3R7GW32"/>
<reference evidence="2 3" key="1">
    <citation type="submission" date="2016-07" db="EMBL/GenBank/DDBJ databases">
        <title>Genome analysis of Burkholderia fungorum ES3-20.</title>
        <authorList>
            <person name="Xu D."/>
            <person name="Yao R."/>
            <person name="Zheng S."/>
        </authorList>
    </citation>
    <scope>NUCLEOTIDE SEQUENCE [LARGE SCALE GENOMIC DNA]</scope>
    <source>
        <strain evidence="2 3">ES3-20</strain>
    </source>
</reference>
<evidence type="ECO:0000313" key="3">
    <source>
        <dbReference type="Proteomes" id="UP000283709"/>
    </source>
</evidence>
<accession>A0A3R7GW32</accession>
<proteinExistence type="predicted"/>
<dbReference type="Proteomes" id="UP000283709">
    <property type="component" value="Unassembled WGS sequence"/>
</dbReference>
<keyword evidence="1" id="KW-0472">Membrane</keyword>
<keyword evidence="1" id="KW-1133">Transmembrane helix</keyword>
<gene>
    <name evidence="2" type="ORF">BCY88_19470</name>
</gene>
<protein>
    <submittedName>
        <fullName evidence="2">Uncharacterized protein</fullName>
    </submittedName>
</protein>
<dbReference type="RefSeq" id="WP_120343630.1">
    <property type="nucleotide sequence ID" value="NZ_MCAS01000006.1"/>
</dbReference>
<evidence type="ECO:0000256" key="1">
    <source>
        <dbReference type="SAM" id="Phobius"/>
    </source>
</evidence>
<dbReference type="EMBL" id="MCAS01000006">
    <property type="protein sequence ID" value="RKF48816.1"/>
    <property type="molecule type" value="Genomic_DNA"/>
</dbReference>
<comment type="caution">
    <text evidence="2">The sequence shown here is derived from an EMBL/GenBank/DDBJ whole genome shotgun (WGS) entry which is preliminary data.</text>
</comment>
<evidence type="ECO:0000313" key="2">
    <source>
        <dbReference type="EMBL" id="RKF48816.1"/>
    </source>
</evidence>
<keyword evidence="1" id="KW-0812">Transmembrane</keyword>